<feature type="chain" id="PRO_5009100044" description="Solute-binding protein family 3/N-terminal domain-containing protein" evidence="4">
    <location>
        <begin position="45"/>
        <end position="310"/>
    </location>
</feature>
<dbReference type="PANTHER" id="PTHR30085">
    <property type="entry name" value="AMINO ACID ABC TRANSPORTER PERMEASE"/>
    <property type="match status" value="1"/>
</dbReference>
<reference evidence="6 7" key="1">
    <citation type="journal article" date="2015" name="Antonie Van Leeuwenhoek">
        <title>Bosea vaviloviae sp. nov., a new species of slow-growing rhizobia isolated from nodules of the relict species Vavilovia formosa (Stev.) Fed.</title>
        <authorList>
            <person name="Safronova V.I."/>
            <person name="Kuznetsova I.G."/>
            <person name="Sazanova A.L."/>
            <person name="Kimeklis A.K."/>
            <person name="Belimov A.A."/>
            <person name="Andronov E.E."/>
            <person name="Pinaev A.G."/>
            <person name="Chizhevskaya E.P."/>
            <person name="Pukhaev A.R."/>
            <person name="Popov K.P."/>
            <person name="Willems A."/>
            <person name="Tikhonovich I.A."/>
        </authorList>
    </citation>
    <scope>NUCLEOTIDE SEQUENCE [LARGE SCALE GENOMIC DNA]</scope>
    <source>
        <strain evidence="6 7">Vaf18</strain>
    </source>
</reference>
<keyword evidence="3 4" id="KW-0732">Signal</keyword>
<dbReference type="EMBL" id="CP017147">
    <property type="protein sequence ID" value="AOO82635.1"/>
    <property type="molecule type" value="Genomic_DNA"/>
</dbReference>
<keyword evidence="2" id="KW-0813">Transport</keyword>
<evidence type="ECO:0000256" key="3">
    <source>
        <dbReference type="ARBA" id="ARBA00022729"/>
    </source>
</evidence>
<keyword evidence="7" id="KW-1185">Reference proteome</keyword>
<dbReference type="SMART" id="SM00062">
    <property type="entry name" value="PBPb"/>
    <property type="match status" value="1"/>
</dbReference>
<protein>
    <recommendedName>
        <fullName evidence="5">Solute-binding protein family 3/N-terminal domain-containing protein</fullName>
    </recommendedName>
</protein>
<evidence type="ECO:0000313" key="6">
    <source>
        <dbReference type="EMBL" id="AOO82635.1"/>
    </source>
</evidence>
<comment type="similarity">
    <text evidence="1">Belongs to the bacterial solute-binding protein 3 family.</text>
</comment>
<proteinExistence type="inferred from homology"/>
<dbReference type="GO" id="GO:0006865">
    <property type="term" value="P:amino acid transport"/>
    <property type="evidence" value="ECO:0007669"/>
    <property type="project" value="TreeGrafter"/>
</dbReference>
<dbReference type="KEGG" id="bvv:BHK69_21255"/>
<dbReference type="Gene3D" id="3.40.190.10">
    <property type="entry name" value="Periplasmic binding protein-like II"/>
    <property type="match status" value="2"/>
</dbReference>
<feature type="signal peptide" evidence="4">
    <location>
        <begin position="1"/>
        <end position="44"/>
    </location>
</feature>
<evidence type="ECO:0000313" key="7">
    <source>
        <dbReference type="Proteomes" id="UP000094969"/>
    </source>
</evidence>
<dbReference type="PANTHER" id="PTHR30085:SF2">
    <property type="entry name" value="GLUTAMATE_ASPARTATE IMPORT SOLUTE-BINDING PROTEIN"/>
    <property type="match status" value="1"/>
</dbReference>
<dbReference type="AlphaFoldDB" id="A0A1D7U5H6"/>
<evidence type="ECO:0000256" key="1">
    <source>
        <dbReference type="ARBA" id="ARBA00010333"/>
    </source>
</evidence>
<evidence type="ECO:0000256" key="2">
    <source>
        <dbReference type="ARBA" id="ARBA00022448"/>
    </source>
</evidence>
<dbReference type="STRING" id="1526658.BHK69_21255"/>
<feature type="domain" description="Solute-binding protein family 3/N-terminal" evidence="5">
    <location>
        <begin position="59"/>
        <end position="291"/>
    </location>
</feature>
<dbReference type="GO" id="GO:0005576">
    <property type="term" value="C:extracellular region"/>
    <property type="evidence" value="ECO:0007669"/>
    <property type="project" value="TreeGrafter"/>
</dbReference>
<dbReference type="CDD" id="cd13688">
    <property type="entry name" value="PBP2_GltI_DEBP"/>
    <property type="match status" value="1"/>
</dbReference>
<evidence type="ECO:0000256" key="4">
    <source>
        <dbReference type="SAM" id="SignalP"/>
    </source>
</evidence>
<sequence length="310" mass="34126">MASRPEGRGDELNDYGKREKTMRLNLVTVTSALLALGMAASAQAQEVDAIVKKLRDTKTITMGIRETLYPYGYLDNDKKPAGYAVEFCQRIIEEIKAELKLPEIQIKYVPVNIQNRQALVANGTVDLECGGTVNTFGRNKQVDFSSVSYVSTSQLLVLKASGITKYEDLNGKVVAVATGGSSEPDLKKLVADKKLNIRVQNVDDHAAALISVETRRADAYFSDNGAFYSLIRQSKNPDALTIVGEEYGYAPQGFMVPKLNPTILWIVNHAMGKMFKSGEAEVLFDKWFGPFGVKVGPRLRAAWATQSYAE</sequence>
<gene>
    <name evidence="6" type="ORF">BHK69_21255</name>
</gene>
<dbReference type="InterPro" id="IPR051455">
    <property type="entry name" value="Bact_solute-bind_prot3"/>
</dbReference>
<dbReference type="Pfam" id="PF00497">
    <property type="entry name" value="SBP_bac_3"/>
    <property type="match status" value="1"/>
</dbReference>
<accession>A0A1D7U5H6</accession>
<dbReference type="GO" id="GO:0030288">
    <property type="term" value="C:outer membrane-bounded periplasmic space"/>
    <property type="evidence" value="ECO:0007669"/>
    <property type="project" value="TreeGrafter"/>
</dbReference>
<organism evidence="6 7">
    <name type="scientific">Bosea vaviloviae</name>
    <dbReference type="NCBI Taxonomy" id="1526658"/>
    <lineage>
        <taxon>Bacteria</taxon>
        <taxon>Pseudomonadati</taxon>
        <taxon>Pseudomonadota</taxon>
        <taxon>Alphaproteobacteria</taxon>
        <taxon>Hyphomicrobiales</taxon>
        <taxon>Boseaceae</taxon>
        <taxon>Bosea</taxon>
    </lineage>
</organism>
<dbReference type="SUPFAM" id="SSF53850">
    <property type="entry name" value="Periplasmic binding protein-like II"/>
    <property type="match status" value="1"/>
</dbReference>
<dbReference type="InterPro" id="IPR001638">
    <property type="entry name" value="Solute-binding_3/MltF_N"/>
</dbReference>
<dbReference type="Proteomes" id="UP000094969">
    <property type="component" value="Chromosome"/>
</dbReference>
<name>A0A1D7U5H6_9HYPH</name>
<evidence type="ECO:0000259" key="5">
    <source>
        <dbReference type="SMART" id="SM00062"/>
    </source>
</evidence>